<keyword evidence="7 8" id="KW-0472">Membrane</keyword>
<comment type="similarity">
    <text evidence="2 8">Belongs to the NiCoT transporter (TC 2.A.52) family.</text>
</comment>
<evidence type="ECO:0000256" key="7">
    <source>
        <dbReference type="ARBA" id="ARBA00023136"/>
    </source>
</evidence>
<dbReference type="PANTHER" id="PTHR31611">
    <property type="entry name" value="HIGH-AFFINITY NICKEL TRANSPORT PROTEIN NIC1"/>
    <property type="match status" value="1"/>
</dbReference>
<evidence type="ECO:0000256" key="8">
    <source>
        <dbReference type="RuleBase" id="RU362101"/>
    </source>
</evidence>
<sequence>MTTGSVLSEPSRAAGRAWDRADTRRLLRLLGVVAALHVVGWGVLGLFVVPHEFSVGEQVFGWGLGLTAYVFGVRHAFDADHIAVIDGTTRKLTGDGLRPLSVGFWFSLGHSSVVFAMALVVATGARFASGLVTEGTTAHDALGVFGTSAAGVFLWVIGLVNLAALLGIVRTARMRRRGELDDAALQQRLVLEGAVARVLARFTARIRSPRQIYPAGLLMGLGFDTATEVALLVLAGTAAVTLPWYAVLVLPVLFTAGMSLFDTLDGAFMNLAYDWALANPLRRLAYNGVVTGISVAVALVIGTIQLVGVAHEELGLADGVTTWIAGLDTEHVGYGVAGLFLLVWAGALVWWRRSAAQRRALAGQG</sequence>
<feature type="transmembrane region" description="Helical" evidence="8">
    <location>
        <begin position="26"/>
        <end position="47"/>
    </location>
</feature>
<keyword evidence="6 8" id="KW-1133">Transmembrane helix</keyword>
<comment type="subcellular location">
    <subcellularLocation>
        <location evidence="8">Cell membrane</location>
        <topology evidence="8">Multi-pass membrane protein</topology>
    </subcellularLocation>
    <subcellularLocation>
        <location evidence="1">Endomembrane system</location>
        <topology evidence="1">Multi-pass membrane protein</topology>
    </subcellularLocation>
</comment>
<dbReference type="OrthoDB" id="9776706at2"/>
<feature type="transmembrane region" description="Helical" evidence="8">
    <location>
        <begin position="284"/>
        <end position="311"/>
    </location>
</feature>
<dbReference type="Pfam" id="PF03824">
    <property type="entry name" value="NicO"/>
    <property type="match status" value="1"/>
</dbReference>
<dbReference type="InterPro" id="IPR011541">
    <property type="entry name" value="Ni/Co_transpt_high_affinity"/>
</dbReference>
<dbReference type="STRING" id="266940.Krad_3077"/>
<dbReference type="EMBL" id="CP000750">
    <property type="protein sequence ID" value="ABS04541.1"/>
    <property type="molecule type" value="Genomic_DNA"/>
</dbReference>
<dbReference type="GO" id="GO:0005886">
    <property type="term" value="C:plasma membrane"/>
    <property type="evidence" value="ECO:0007669"/>
    <property type="project" value="UniProtKB-SubCell"/>
</dbReference>
<reference evidence="10" key="1">
    <citation type="journal article" date="2008" name="PLoS ONE">
        <title>Survival in nuclear waste, extreme resistance, and potential applications gleaned from the genome sequence of Kineococcus radiotolerans SRS30216.</title>
        <authorList>
            <person name="Bagwell C.E."/>
            <person name="Bhat S."/>
            <person name="Hawkins G.M."/>
            <person name="Smith B.W."/>
            <person name="Biswas T."/>
            <person name="Hoover T.R."/>
            <person name="Saunders E."/>
            <person name="Han C.S."/>
            <person name="Tsodikov O.V."/>
            <person name="Shimkets L.J."/>
        </authorList>
    </citation>
    <scope>NUCLEOTIDE SEQUENCE [LARGE SCALE GENOMIC DNA]</scope>
    <source>
        <strain evidence="10">ATCC BAA-149 / DSM 14245 / SRS30216</strain>
    </source>
</reference>
<feature type="transmembrane region" description="Helical" evidence="8">
    <location>
        <begin position="142"/>
        <end position="169"/>
    </location>
</feature>
<dbReference type="PANTHER" id="PTHR31611:SF0">
    <property type="entry name" value="HIGH-AFFINITY NICKEL TRANSPORT PROTEIN NIC1"/>
    <property type="match status" value="1"/>
</dbReference>
<name>A6WCK2_KINRD</name>
<dbReference type="InterPro" id="IPR004688">
    <property type="entry name" value="Ni/Co_transpt"/>
</dbReference>
<feature type="transmembrane region" description="Helical" evidence="8">
    <location>
        <begin position="97"/>
        <end position="122"/>
    </location>
</feature>
<keyword evidence="4" id="KW-0533">Nickel</keyword>
<dbReference type="GO" id="GO:0012505">
    <property type="term" value="C:endomembrane system"/>
    <property type="evidence" value="ECO:0007669"/>
    <property type="project" value="UniProtKB-SubCell"/>
</dbReference>
<evidence type="ECO:0000313" key="10">
    <source>
        <dbReference type="Proteomes" id="UP000001116"/>
    </source>
</evidence>
<dbReference type="eggNOG" id="COG3376">
    <property type="taxonomic scope" value="Bacteria"/>
</dbReference>
<feature type="transmembrane region" description="Helical" evidence="8">
    <location>
        <begin position="242"/>
        <end position="264"/>
    </location>
</feature>
<proteinExistence type="inferred from homology"/>
<keyword evidence="3 8" id="KW-0813">Transport</keyword>
<evidence type="ECO:0000256" key="3">
    <source>
        <dbReference type="ARBA" id="ARBA00022448"/>
    </source>
</evidence>
<evidence type="ECO:0000256" key="6">
    <source>
        <dbReference type="ARBA" id="ARBA00022989"/>
    </source>
</evidence>
<accession>A6WCK2</accession>
<evidence type="ECO:0000256" key="4">
    <source>
        <dbReference type="ARBA" id="ARBA00022596"/>
    </source>
</evidence>
<feature type="transmembrane region" description="Helical" evidence="8">
    <location>
        <begin position="331"/>
        <end position="351"/>
    </location>
</feature>
<evidence type="ECO:0000256" key="5">
    <source>
        <dbReference type="ARBA" id="ARBA00022692"/>
    </source>
</evidence>
<dbReference type="HOGENOM" id="CLU_036094_2_1_11"/>
<protein>
    <recommendedName>
        <fullName evidence="8">Nickel/cobalt efflux system</fullName>
    </recommendedName>
</protein>
<organism evidence="9 10">
    <name type="scientific">Kineococcus radiotolerans (strain ATCC BAA-149 / DSM 14245 / SRS30216)</name>
    <dbReference type="NCBI Taxonomy" id="266940"/>
    <lineage>
        <taxon>Bacteria</taxon>
        <taxon>Bacillati</taxon>
        <taxon>Actinomycetota</taxon>
        <taxon>Actinomycetes</taxon>
        <taxon>Kineosporiales</taxon>
        <taxon>Kineosporiaceae</taxon>
        <taxon>Kineococcus</taxon>
    </lineage>
</organism>
<gene>
    <name evidence="9" type="ordered locus">Krad_3077</name>
</gene>
<keyword evidence="10" id="KW-1185">Reference proteome</keyword>
<evidence type="ECO:0000256" key="1">
    <source>
        <dbReference type="ARBA" id="ARBA00004127"/>
    </source>
</evidence>
<feature type="transmembrane region" description="Helical" evidence="8">
    <location>
        <begin position="215"/>
        <end position="236"/>
    </location>
</feature>
<keyword evidence="5 8" id="KW-0812">Transmembrane</keyword>
<dbReference type="AlphaFoldDB" id="A6WCK2"/>
<dbReference type="KEGG" id="kra:Krad_3077"/>
<dbReference type="RefSeq" id="WP_012087208.1">
    <property type="nucleotide sequence ID" value="NC_009664.2"/>
</dbReference>
<evidence type="ECO:0000313" key="9">
    <source>
        <dbReference type="EMBL" id="ABS04541.1"/>
    </source>
</evidence>
<dbReference type="GO" id="GO:0015099">
    <property type="term" value="F:nickel cation transmembrane transporter activity"/>
    <property type="evidence" value="ECO:0007669"/>
    <property type="project" value="UniProtKB-UniRule"/>
</dbReference>
<feature type="transmembrane region" description="Helical" evidence="8">
    <location>
        <begin position="59"/>
        <end position="77"/>
    </location>
</feature>
<dbReference type="Proteomes" id="UP000001116">
    <property type="component" value="Chromosome"/>
</dbReference>
<evidence type="ECO:0000256" key="2">
    <source>
        <dbReference type="ARBA" id="ARBA00010892"/>
    </source>
</evidence>